<reference evidence="2" key="1">
    <citation type="submission" date="2025-05" db="UniProtKB">
        <authorList>
            <consortium name="EnsemblMetazoa"/>
        </authorList>
    </citation>
    <scope>IDENTIFICATION</scope>
</reference>
<dbReference type="GeneID" id="126884400"/>
<dbReference type="RefSeq" id="XP_050506278.1">
    <property type="nucleotide sequence ID" value="XM_050650321.1"/>
</dbReference>
<organism evidence="2 3">
    <name type="scientific">Diabrotica virgifera virgifera</name>
    <name type="common">western corn rootworm</name>
    <dbReference type="NCBI Taxonomy" id="50390"/>
    <lineage>
        <taxon>Eukaryota</taxon>
        <taxon>Metazoa</taxon>
        <taxon>Ecdysozoa</taxon>
        <taxon>Arthropoda</taxon>
        <taxon>Hexapoda</taxon>
        <taxon>Insecta</taxon>
        <taxon>Pterygota</taxon>
        <taxon>Neoptera</taxon>
        <taxon>Endopterygota</taxon>
        <taxon>Coleoptera</taxon>
        <taxon>Polyphaga</taxon>
        <taxon>Cucujiformia</taxon>
        <taxon>Chrysomeloidea</taxon>
        <taxon>Chrysomelidae</taxon>
        <taxon>Galerucinae</taxon>
        <taxon>Diabroticina</taxon>
        <taxon>Diabroticites</taxon>
        <taxon>Diabrotica</taxon>
    </lineage>
</organism>
<keyword evidence="3" id="KW-1185">Reference proteome</keyword>
<evidence type="ECO:0000313" key="2">
    <source>
        <dbReference type="EnsemblMetazoa" id="XP_050506278.1"/>
    </source>
</evidence>
<accession>A0ABM5K7X2</accession>
<feature type="domain" description="Helix-turn-helix" evidence="1">
    <location>
        <begin position="102"/>
        <end position="160"/>
    </location>
</feature>
<dbReference type="Pfam" id="PF26215">
    <property type="entry name" value="HTH_animal"/>
    <property type="match status" value="1"/>
</dbReference>
<dbReference type="PANTHER" id="PTHR21301:SF10">
    <property type="entry name" value="REVERSE TRANSCRIPTASE DOMAIN-CONTAINING PROTEIN"/>
    <property type="match status" value="1"/>
</dbReference>
<dbReference type="EnsemblMetazoa" id="XM_050650321.1">
    <property type="protein sequence ID" value="XP_050506278.1"/>
    <property type="gene ID" value="LOC126884400"/>
</dbReference>
<name>A0ABM5K7X2_DIAVI</name>
<proteinExistence type="predicted"/>
<protein>
    <recommendedName>
        <fullName evidence="1">Helix-turn-helix domain-containing protein</fullName>
    </recommendedName>
</protein>
<dbReference type="Proteomes" id="UP001652700">
    <property type="component" value="Unplaced"/>
</dbReference>
<dbReference type="InterPro" id="IPR058912">
    <property type="entry name" value="HTH_animal"/>
</dbReference>
<sequence>MGSPISPILATIILDHLIDIGISKLPFSLPFIYKFVDDIICSVPFNHIQTVQAIFNSLNQNIQFTVENENENSIPFLDTKVIRTNDNKIILDWYQKDTASGRFINYYSNHPRNQKFNTIISMKNRVTTICDRRFLDVNLNKLFEMFLNNGYPKHILKKLIYNTNSCDRALINNPQPVIYKKIPYVKNLTDQIVPLFKPFPNIKLVKYNPLLNSKLFSKTKANTPKGLMSNIIYKKQDTSPRNEVFTKS</sequence>
<dbReference type="PANTHER" id="PTHR21301">
    <property type="entry name" value="REVERSE TRANSCRIPTASE"/>
    <property type="match status" value="1"/>
</dbReference>
<evidence type="ECO:0000313" key="3">
    <source>
        <dbReference type="Proteomes" id="UP001652700"/>
    </source>
</evidence>
<evidence type="ECO:0000259" key="1">
    <source>
        <dbReference type="Pfam" id="PF26215"/>
    </source>
</evidence>